<evidence type="ECO:0000313" key="1">
    <source>
        <dbReference type="EMBL" id="CDG40015.1"/>
    </source>
</evidence>
<dbReference type="AlphaFoldDB" id="A0A060QGD1"/>
<evidence type="ECO:0000313" key="2">
    <source>
        <dbReference type="Proteomes" id="UP000027583"/>
    </source>
</evidence>
<reference evidence="1 2" key="1">
    <citation type="journal article" date="2014" name="Genome Biol. Evol.">
        <title>Acetic acid bacteria genomes reveal functional traits for adaptation to life in insect guts.</title>
        <authorList>
            <person name="Chouaia B."/>
            <person name="Gaiarsa S."/>
            <person name="Crotti E."/>
            <person name="Comandatore F."/>
            <person name="Degli Esposti M."/>
            <person name="Ricci I."/>
            <person name="Alma A."/>
            <person name="Favia G."/>
            <person name="Bandi C."/>
            <person name="Daffonchio D."/>
        </authorList>
    </citation>
    <scope>NUCLEOTIDE SEQUENCE [LARGE SCALE GENOMIC DNA]</scope>
    <source>
        <strain evidence="1 2">SF2.1</strain>
    </source>
</reference>
<name>A0A060QGD1_9PROT</name>
<comment type="caution">
    <text evidence="1">The sequence shown here is derived from an EMBL/GenBank/DDBJ whole genome shotgun (WGS) entry which is preliminary data.</text>
</comment>
<proteinExistence type="predicted"/>
<organism evidence="1 2">
    <name type="scientific">Asaia bogorensis</name>
    <dbReference type="NCBI Taxonomy" id="91915"/>
    <lineage>
        <taxon>Bacteria</taxon>
        <taxon>Pseudomonadati</taxon>
        <taxon>Pseudomonadota</taxon>
        <taxon>Alphaproteobacteria</taxon>
        <taxon>Acetobacterales</taxon>
        <taxon>Acetobacteraceae</taxon>
        <taxon>Asaia</taxon>
    </lineage>
</organism>
<sequence length="41" mass="4845">MTSRREKLNTTKSETPARHHLLMRCRGFLWAHLEHQATNAN</sequence>
<reference evidence="1 2" key="2">
    <citation type="journal article" date="2014" name="PLoS ONE">
        <title>Evolution of mitochondria reconstructed from the energy metabolism of living bacteria.</title>
        <authorList>
            <person name="Degli Esposti M."/>
            <person name="Chouaia B."/>
            <person name="Comandatore F."/>
            <person name="Crotti E."/>
            <person name="Sassera D."/>
            <person name="Lievens P.M."/>
            <person name="Daffonchio D."/>
            <person name="Bandi C."/>
        </authorList>
    </citation>
    <scope>NUCLEOTIDE SEQUENCE [LARGE SCALE GENOMIC DNA]</scope>
    <source>
        <strain evidence="1 2">SF2.1</strain>
    </source>
</reference>
<dbReference type="EMBL" id="CBLX010000013">
    <property type="protein sequence ID" value="CDG40015.1"/>
    <property type="molecule type" value="Genomic_DNA"/>
</dbReference>
<protein>
    <submittedName>
        <fullName evidence="1">Uncharacterized protein</fullName>
    </submittedName>
</protein>
<gene>
    <name evidence="1" type="ORF">ASAP_1970</name>
</gene>
<dbReference type="Proteomes" id="UP000027583">
    <property type="component" value="Unassembled WGS sequence"/>
</dbReference>
<accession>A0A060QGD1</accession>